<accession>A0A0D7BDT6</accession>
<dbReference type="GO" id="GO:0016887">
    <property type="term" value="F:ATP hydrolysis activity"/>
    <property type="evidence" value="ECO:0007669"/>
    <property type="project" value="InterPro"/>
</dbReference>
<keyword evidence="4" id="KW-0378">Hydrolase</keyword>
<dbReference type="InterPro" id="IPR039421">
    <property type="entry name" value="Type_1_exporter"/>
</dbReference>
<dbReference type="Pfam" id="PF00005">
    <property type="entry name" value="ABC_tran"/>
    <property type="match status" value="1"/>
</dbReference>
<dbReference type="Gene3D" id="3.40.50.300">
    <property type="entry name" value="P-loop containing nucleotide triphosphate hydrolases"/>
    <property type="match status" value="1"/>
</dbReference>
<dbReference type="PROSITE" id="PS50893">
    <property type="entry name" value="ABC_TRANSPORTER_2"/>
    <property type="match status" value="1"/>
</dbReference>
<keyword evidence="5" id="KW-1185">Reference proteome</keyword>
<sequence>MTDLAILRESASNFEGYLTSLVPRILGFSAHCHNMKKMFDMENIKNEVAEGDMSYPNCMEKEQKGMALELRNLNFAYPNSKSKKQALSNVNLTFPAGSLVVIVGTNGSGKSSIVKLLTRLYAPSDDSSILVDGVPISSYRLADLRRATAVLSQDHYLLPVSLGNNIGLGSVAHVHDQNLMQRAAALGGATEPINKLERKYDTRLDPGNSAEGYDLPKAHDHPLVKKLEELEKGIEMSGGERQRVVAARTFMRLLANQQEVKLVAVDEPSSALDPEAEAALFSNLIGMREGKTMVFVTHRFAHLVKHADIIVCMKDGGVAEQGTHEELLALDGEYARLYRCSET</sequence>
<dbReference type="PANTHER" id="PTHR43394:SF1">
    <property type="entry name" value="ATP-BINDING CASSETTE SUB-FAMILY B MEMBER 10, MITOCHONDRIAL"/>
    <property type="match status" value="1"/>
</dbReference>
<dbReference type="PANTHER" id="PTHR43394">
    <property type="entry name" value="ATP-DEPENDENT PERMEASE MDL1, MITOCHONDRIAL"/>
    <property type="match status" value="1"/>
</dbReference>
<dbReference type="SMART" id="SM00382">
    <property type="entry name" value="AAA"/>
    <property type="match status" value="1"/>
</dbReference>
<dbReference type="AlphaFoldDB" id="A0A0D7BDT6"/>
<evidence type="ECO:0000259" key="3">
    <source>
        <dbReference type="PROSITE" id="PS50893"/>
    </source>
</evidence>
<reference evidence="4 5" key="1">
    <citation type="journal article" date="2015" name="Fungal Genet. Biol.">
        <title>Evolution of novel wood decay mechanisms in Agaricales revealed by the genome sequences of Fistulina hepatica and Cylindrobasidium torrendii.</title>
        <authorList>
            <person name="Floudas D."/>
            <person name="Held B.W."/>
            <person name="Riley R."/>
            <person name="Nagy L.G."/>
            <person name="Koehler G."/>
            <person name="Ransdell A.S."/>
            <person name="Younus H."/>
            <person name="Chow J."/>
            <person name="Chiniquy J."/>
            <person name="Lipzen A."/>
            <person name="Tritt A."/>
            <person name="Sun H."/>
            <person name="Haridas S."/>
            <person name="LaButti K."/>
            <person name="Ohm R.A."/>
            <person name="Kues U."/>
            <person name="Blanchette R.A."/>
            <person name="Grigoriev I.V."/>
            <person name="Minto R.E."/>
            <person name="Hibbett D.S."/>
        </authorList>
    </citation>
    <scope>NUCLEOTIDE SEQUENCE [LARGE SCALE GENOMIC DNA]</scope>
    <source>
        <strain evidence="4 5">FP15055 ss-10</strain>
    </source>
</reference>
<dbReference type="EMBL" id="KN880498">
    <property type="protein sequence ID" value="KIY68677.1"/>
    <property type="molecule type" value="Genomic_DNA"/>
</dbReference>
<dbReference type="OrthoDB" id="6500128at2759"/>
<evidence type="ECO:0000313" key="4">
    <source>
        <dbReference type="EMBL" id="KIY68677.1"/>
    </source>
</evidence>
<evidence type="ECO:0000313" key="5">
    <source>
        <dbReference type="Proteomes" id="UP000054007"/>
    </source>
</evidence>
<keyword evidence="2" id="KW-0067">ATP-binding</keyword>
<protein>
    <submittedName>
        <fullName evidence="4">p-loop containing nucleoside triphosphate hydrolase protein</fullName>
    </submittedName>
</protein>
<dbReference type="SUPFAM" id="SSF52540">
    <property type="entry name" value="P-loop containing nucleoside triphosphate hydrolases"/>
    <property type="match status" value="1"/>
</dbReference>
<dbReference type="STRING" id="1314674.A0A0D7BDT6"/>
<organism evidence="4 5">
    <name type="scientific">Cylindrobasidium torrendii FP15055 ss-10</name>
    <dbReference type="NCBI Taxonomy" id="1314674"/>
    <lineage>
        <taxon>Eukaryota</taxon>
        <taxon>Fungi</taxon>
        <taxon>Dikarya</taxon>
        <taxon>Basidiomycota</taxon>
        <taxon>Agaricomycotina</taxon>
        <taxon>Agaricomycetes</taxon>
        <taxon>Agaricomycetidae</taxon>
        <taxon>Agaricales</taxon>
        <taxon>Marasmiineae</taxon>
        <taxon>Physalacriaceae</taxon>
        <taxon>Cylindrobasidium</taxon>
    </lineage>
</organism>
<evidence type="ECO:0000256" key="2">
    <source>
        <dbReference type="ARBA" id="ARBA00022840"/>
    </source>
</evidence>
<evidence type="ECO:0000256" key="1">
    <source>
        <dbReference type="ARBA" id="ARBA00022741"/>
    </source>
</evidence>
<dbReference type="Proteomes" id="UP000054007">
    <property type="component" value="Unassembled WGS sequence"/>
</dbReference>
<feature type="domain" description="ABC transporter" evidence="3">
    <location>
        <begin position="68"/>
        <end position="340"/>
    </location>
</feature>
<dbReference type="InterPro" id="IPR003593">
    <property type="entry name" value="AAA+_ATPase"/>
</dbReference>
<proteinExistence type="predicted"/>
<dbReference type="GO" id="GO:0005524">
    <property type="term" value="F:ATP binding"/>
    <property type="evidence" value="ECO:0007669"/>
    <property type="project" value="UniProtKB-KW"/>
</dbReference>
<dbReference type="GO" id="GO:0015421">
    <property type="term" value="F:ABC-type oligopeptide transporter activity"/>
    <property type="evidence" value="ECO:0007669"/>
    <property type="project" value="TreeGrafter"/>
</dbReference>
<keyword evidence="1" id="KW-0547">Nucleotide-binding</keyword>
<gene>
    <name evidence="4" type="ORF">CYLTODRAFT_430817</name>
</gene>
<name>A0A0D7BDT6_9AGAR</name>
<dbReference type="InterPro" id="IPR027417">
    <property type="entry name" value="P-loop_NTPase"/>
</dbReference>
<dbReference type="InterPro" id="IPR003439">
    <property type="entry name" value="ABC_transporter-like_ATP-bd"/>
</dbReference>